<sequence length="99" mass="10862">MLQQQPNWTNTPKMKAFTLAVAVAIMVTVIGIQEGSAHLIIEGPELMEGLTNGSPVTGGQDMPEDSWKMPYNSAMMRRRCRFCCGCCPGMRGCGICCRF</sequence>
<dbReference type="EMBL" id="JAHUTI010040171">
    <property type="protein sequence ID" value="MED6245068.1"/>
    <property type="molecule type" value="Genomic_DNA"/>
</dbReference>
<evidence type="ECO:0000256" key="5">
    <source>
        <dbReference type="ARBA" id="ARBA00022702"/>
    </source>
</evidence>
<protein>
    <recommendedName>
        <fullName evidence="10">Hepcidin</fullName>
    </recommendedName>
</protein>
<dbReference type="Proteomes" id="UP001345963">
    <property type="component" value="Unassembled WGS sequence"/>
</dbReference>
<keyword evidence="4" id="KW-0929">Antimicrobial</keyword>
<keyword evidence="7" id="KW-1015">Disulfide bond</keyword>
<dbReference type="InterPro" id="IPR010500">
    <property type="entry name" value="Hepcidin"/>
</dbReference>
<accession>A0ABU7B5V8</accession>
<reference evidence="8 9" key="1">
    <citation type="submission" date="2021-07" db="EMBL/GenBank/DDBJ databases">
        <authorList>
            <person name="Palmer J.M."/>
        </authorList>
    </citation>
    <scope>NUCLEOTIDE SEQUENCE [LARGE SCALE GENOMIC DNA]</scope>
    <source>
        <strain evidence="8 9">AT_MEX2019</strain>
        <tissue evidence="8">Muscle</tissue>
    </source>
</reference>
<name>A0ABU7B5V8_9TELE</name>
<evidence type="ECO:0000256" key="6">
    <source>
        <dbReference type="ARBA" id="ARBA00023022"/>
    </source>
</evidence>
<evidence type="ECO:0008006" key="10">
    <source>
        <dbReference type="Google" id="ProtNLM"/>
    </source>
</evidence>
<evidence type="ECO:0000313" key="8">
    <source>
        <dbReference type="EMBL" id="MED6245068.1"/>
    </source>
</evidence>
<keyword evidence="5" id="KW-0372">Hormone</keyword>
<evidence type="ECO:0000256" key="2">
    <source>
        <dbReference type="ARBA" id="ARBA00008022"/>
    </source>
</evidence>
<evidence type="ECO:0000313" key="9">
    <source>
        <dbReference type="Proteomes" id="UP001345963"/>
    </source>
</evidence>
<keyword evidence="6" id="KW-0044">Antibiotic</keyword>
<evidence type="ECO:0000256" key="1">
    <source>
        <dbReference type="ARBA" id="ARBA00004613"/>
    </source>
</evidence>
<evidence type="ECO:0000256" key="4">
    <source>
        <dbReference type="ARBA" id="ARBA00022529"/>
    </source>
</evidence>
<keyword evidence="9" id="KW-1185">Reference proteome</keyword>
<proteinExistence type="inferred from homology"/>
<keyword evidence="3" id="KW-0964">Secreted</keyword>
<comment type="similarity">
    <text evidence="2">Belongs to the hepcidin family.</text>
</comment>
<gene>
    <name evidence="8" type="ORF">ATANTOWER_030703</name>
</gene>
<evidence type="ECO:0000256" key="3">
    <source>
        <dbReference type="ARBA" id="ARBA00022525"/>
    </source>
</evidence>
<comment type="caution">
    <text evidence="8">The sequence shown here is derived from an EMBL/GenBank/DDBJ whole genome shotgun (WGS) entry which is preliminary data.</text>
</comment>
<organism evidence="8 9">
    <name type="scientific">Ataeniobius toweri</name>
    <dbReference type="NCBI Taxonomy" id="208326"/>
    <lineage>
        <taxon>Eukaryota</taxon>
        <taxon>Metazoa</taxon>
        <taxon>Chordata</taxon>
        <taxon>Craniata</taxon>
        <taxon>Vertebrata</taxon>
        <taxon>Euteleostomi</taxon>
        <taxon>Actinopterygii</taxon>
        <taxon>Neopterygii</taxon>
        <taxon>Teleostei</taxon>
        <taxon>Neoteleostei</taxon>
        <taxon>Acanthomorphata</taxon>
        <taxon>Ovalentaria</taxon>
        <taxon>Atherinomorphae</taxon>
        <taxon>Cyprinodontiformes</taxon>
        <taxon>Goodeidae</taxon>
        <taxon>Ataeniobius</taxon>
    </lineage>
</organism>
<comment type="subcellular location">
    <subcellularLocation>
        <location evidence="1">Secreted</location>
    </subcellularLocation>
</comment>
<evidence type="ECO:0000256" key="7">
    <source>
        <dbReference type="ARBA" id="ARBA00023157"/>
    </source>
</evidence>
<dbReference type="Pfam" id="PF06446">
    <property type="entry name" value="Hepcidin"/>
    <property type="match status" value="1"/>
</dbReference>